<evidence type="ECO:0000313" key="1">
    <source>
        <dbReference type="EMBL" id="EPF29230.1"/>
    </source>
</evidence>
<organism evidence="1 2">
    <name type="scientific">Treponema medium ATCC 700293</name>
    <dbReference type="NCBI Taxonomy" id="1125700"/>
    <lineage>
        <taxon>Bacteria</taxon>
        <taxon>Pseudomonadati</taxon>
        <taxon>Spirochaetota</taxon>
        <taxon>Spirochaetia</taxon>
        <taxon>Spirochaetales</taxon>
        <taxon>Treponemataceae</taxon>
        <taxon>Treponema</taxon>
    </lineage>
</organism>
<evidence type="ECO:0000313" key="2">
    <source>
        <dbReference type="Proteomes" id="UP000014634"/>
    </source>
</evidence>
<dbReference type="RefSeq" id="WP_016522974.1">
    <property type="nucleotide sequence ID" value="NZ_KE332517.1"/>
</dbReference>
<protein>
    <submittedName>
        <fullName evidence="1">Uncharacterized protein</fullName>
    </submittedName>
</protein>
<gene>
    <name evidence="1" type="ORF">HMPREF9195_01015</name>
</gene>
<reference evidence="1 2" key="1">
    <citation type="submission" date="2013-04" db="EMBL/GenBank/DDBJ databases">
        <title>The Genome Sequence of Treponema medium ATCC 700293.</title>
        <authorList>
            <consortium name="The Broad Institute Genomics Platform"/>
            <person name="Earl A."/>
            <person name="Ward D."/>
            <person name="Feldgarden M."/>
            <person name="Gevers D."/>
            <person name="Leonetti C."/>
            <person name="Blanton J.M."/>
            <person name="Dewhirst F.E."/>
            <person name="Izard J."/>
            <person name="Walker B."/>
            <person name="Young S."/>
            <person name="Zeng Q."/>
            <person name="Gargeya S."/>
            <person name="Fitzgerald M."/>
            <person name="Haas B."/>
            <person name="Abouelleil A."/>
            <person name="Allen A.W."/>
            <person name="Alvarado L."/>
            <person name="Arachchi H.M."/>
            <person name="Berlin A.M."/>
            <person name="Chapman S.B."/>
            <person name="Gainer-Dewar J."/>
            <person name="Goldberg J."/>
            <person name="Griggs A."/>
            <person name="Gujja S."/>
            <person name="Hansen M."/>
            <person name="Howarth C."/>
            <person name="Imamovic A."/>
            <person name="Ireland A."/>
            <person name="Larimer J."/>
            <person name="McCowan C."/>
            <person name="Murphy C."/>
            <person name="Pearson M."/>
            <person name="Poon T.W."/>
            <person name="Priest M."/>
            <person name="Roberts A."/>
            <person name="Saif S."/>
            <person name="Shea T."/>
            <person name="Sisk P."/>
            <person name="Sykes S."/>
            <person name="Wortman J."/>
            <person name="Nusbaum C."/>
            <person name="Birren B."/>
        </authorList>
    </citation>
    <scope>NUCLEOTIDE SEQUENCE [LARGE SCALE GENOMIC DNA]</scope>
    <source>
        <strain evidence="1 2">ATCC 700293</strain>
    </source>
</reference>
<proteinExistence type="predicted"/>
<comment type="caution">
    <text evidence="1">The sequence shown here is derived from an EMBL/GenBank/DDBJ whole genome shotgun (WGS) entry which is preliminary data.</text>
</comment>
<dbReference type="Proteomes" id="UP000014634">
    <property type="component" value="Unassembled WGS sequence"/>
</dbReference>
<dbReference type="AlphaFoldDB" id="A0AA87NUY6"/>
<sequence length="344" mass="38919">MTYASLSATLSMPYTTEDGGTSSDIVVFDKDEHAVIEQILKSLQAYAPGVLSNIANYITTLEQVAVAVSRYPSIQRSTVLAGEHRSAETLIDTLCSSAPASRLLTLPTKVILGKSFLIAKFQTFSALTKIAMNAFFEEKDIQALRRITLRAMFALMAEDVYTMLLDNAELQHETRKDIAELLTELWEHRLDEHSSSFAPVLHKVWTARNKLAPNFGSMLGVSELFLLSMELDESWERFMIAKLADPEIGQALEEFLFGISYEKINFIRNVLKERKASALSRDEAYNLLGFKREFPSDDPRGFYTSFIDRKSNAESRRRLQVPGPKRTLEDLYIQFIFEEGLSDT</sequence>
<accession>A0AA87NUY6</accession>
<dbReference type="EMBL" id="ATFE01000006">
    <property type="protein sequence ID" value="EPF29230.1"/>
    <property type="molecule type" value="Genomic_DNA"/>
</dbReference>
<name>A0AA87NUY6_TREMD</name>